<gene>
    <name evidence="2" type="ORF">H0A36_16590</name>
</gene>
<dbReference type="GO" id="GO:0008757">
    <property type="term" value="F:S-adenosylmethionine-dependent methyltransferase activity"/>
    <property type="evidence" value="ECO:0007669"/>
    <property type="project" value="InterPro"/>
</dbReference>
<keyword evidence="3" id="KW-1185">Reference proteome</keyword>
<dbReference type="PANTHER" id="PTHR43861">
    <property type="entry name" value="TRANS-ACONITATE 2-METHYLTRANSFERASE-RELATED"/>
    <property type="match status" value="1"/>
</dbReference>
<dbReference type="RefSeq" id="WP_180569649.1">
    <property type="nucleotide sequence ID" value="NZ_JACCKB010000027.1"/>
</dbReference>
<organism evidence="2 3">
    <name type="scientific">Spartinivicinus marinus</name>
    <dbReference type="NCBI Taxonomy" id="2994442"/>
    <lineage>
        <taxon>Bacteria</taxon>
        <taxon>Pseudomonadati</taxon>
        <taxon>Pseudomonadota</taxon>
        <taxon>Gammaproteobacteria</taxon>
        <taxon>Oceanospirillales</taxon>
        <taxon>Zooshikellaceae</taxon>
        <taxon>Spartinivicinus</taxon>
    </lineage>
</organism>
<dbReference type="SUPFAM" id="SSF53335">
    <property type="entry name" value="S-adenosyl-L-methionine-dependent methyltransferases"/>
    <property type="match status" value="1"/>
</dbReference>
<dbReference type="InterPro" id="IPR029063">
    <property type="entry name" value="SAM-dependent_MTases_sf"/>
</dbReference>
<dbReference type="EMBL" id="JACCKB010000027">
    <property type="protein sequence ID" value="NYZ67632.1"/>
    <property type="molecule type" value="Genomic_DNA"/>
</dbReference>
<comment type="caution">
    <text evidence="2">The sequence shown here is derived from an EMBL/GenBank/DDBJ whole genome shotgun (WGS) entry which is preliminary data.</text>
</comment>
<proteinExistence type="predicted"/>
<dbReference type="GO" id="GO:0032259">
    <property type="term" value="P:methylation"/>
    <property type="evidence" value="ECO:0007669"/>
    <property type="project" value="UniProtKB-KW"/>
</dbReference>
<dbReference type="Proteomes" id="UP000569732">
    <property type="component" value="Unassembled WGS sequence"/>
</dbReference>
<keyword evidence="2" id="KW-0808">Transferase</keyword>
<dbReference type="AlphaFoldDB" id="A0A853I7G5"/>
<dbReference type="InterPro" id="IPR013216">
    <property type="entry name" value="Methyltransf_11"/>
</dbReference>
<keyword evidence="2" id="KW-0489">Methyltransferase</keyword>
<dbReference type="Pfam" id="PF08241">
    <property type="entry name" value="Methyltransf_11"/>
    <property type="match status" value="1"/>
</dbReference>
<evidence type="ECO:0000313" key="2">
    <source>
        <dbReference type="EMBL" id="NYZ67632.1"/>
    </source>
</evidence>
<feature type="domain" description="Methyltransferase type 11" evidence="1">
    <location>
        <begin position="85"/>
        <end position="177"/>
    </location>
</feature>
<accession>A0A853I7G5</accession>
<reference evidence="2 3" key="1">
    <citation type="submission" date="2020-07" db="EMBL/GenBank/DDBJ databases">
        <title>Endozoicomonas sp. nov., isolated from sediment.</title>
        <authorList>
            <person name="Gu T."/>
        </authorList>
    </citation>
    <scope>NUCLEOTIDE SEQUENCE [LARGE SCALE GENOMIC DNA]</scope>
    <source>
        <strain evidence="2 3">SM1973</strain>
    </source>
</reference>
<evidence type="ECO:0000259" key="1">
    <source>
        <dbReference type="Pfam" id="PF08241"/>
    </source>
</evidence>
<evidence type="ECO:0000313" key="3">
    <source>
        <dbReference type="Proteomes" id="UP000569732"/>
    </source>
</evidence>
<name>A0A853I7G5_9GAMM</name>
<protein>
    <submittedName>
        <fullName evidence="2">Class I SAM-dependent methyltransferase</fullName>
    </submittedName>
</protein>
<dbReference type="Gene3D" id="3.40.50.150">
    <property type="entry name" value="Vaccinia Virus protein VP39"/>
    <property type="match status" value="1"/>
</dbReference>
<dbReference type="CDD" id="cd02440">
    <property type="entry name" value="AdoMet_MTases"/>
    <property type="match status" value="1"/>
</dbReference>
<sequence>MKFCATCSTPYPSVSKICDKCGSISQTKDGFTLYAPEYCNDTAGFKEEFYSDYAQFESSHFWFRSRSELIVWALHNYFPNFSSLLEIGCGTGFVLENIAKAFPMASLSGSEILTAGLTSASKRLPFVEFIQMDARKIPFIEEFDVIGAFDVLEHIEEDRQVFTQMARALKKKGVLIITVPQHPWLWSKVDEYSCHVRRYEVKELHKKIRQVDLTILYSTSFISILLPAMVLSRLFGNSSSTNTNVTAELRISKMINKIFYILMKLELTFLKMGGRIPIGGSRLIVARKI</sequence>